<gene>
    <name evidence="1" type="ORF">OG367_08500</name>
</gene>
<name>A0ABZ1ZGN0_STRAQ</name>
<organism evidence="1 2">
    <name type="scientific">Streptomyces anulatus</name>
    <name type="common">Streptomyces chrysomallus</name>
    <dbReference type="NCBI Taxonomy" id="1892"/>
    <lineage>
        <taxon>Bacteria</taxon>
        <taxon>Bacillati</taxon>
        <taxon>Actinomycetota</taxon>
        <taxon>Actinomycetes</taxon>
        <taxon>Kitasatosporales</taxon>
        <taxon>Streptomycetaceae</taxon>
        <taxon>Streptomyces</taxon>
    </lineage>
</organism>
<dbReference type="Proteomes" id="UP001431926">
    <property type="component" value="Chromosome"/>
</dbReference>
<dbReference type="RefSeq" id="WP_257138163.1">
    <property type="nucleotide sequence ID" value="NZ_CP108640.1"/>
</dbReference>
<protein>
    <submittedName>
        <fullName evidence="1">Uncharacterized protein</fullName>
    </submittedName>
</protein>
<reference evidence="1" key="1">
    <citation type="submission" date="2022-10" db="EMBL/GenBank/DDBJ databases">
        <title>The complete genomes of actinobacterial strains from the NBC collection.</title>
        <authorList>
            <person name="Joergensen T.S."/>
            <person name="Alvarez Arevalo M."/>
            <person name="Sterndorff E.B."/>
            <person name="Faurdal D."/>
            <person name="Vuksanovic O."/>
            <person name="Mourched A.-S."/>
            <person name="Charusanti P."/>
            <person name="Shaw S."/>
            <person name="Blin K."/>
            <person name="Weber T."/>
        </authorList>
    </citation>
    <scope>NUCLEOTIDE SEQUENCE</scope>
    <source>
        <strain evidence="1">NBC_01436</strain>
    </source>
</reference>
<keyword evidence="2" id="KW-1185">Reference proteome</keyword>
<evidence type="ECO:0000313" key="2">
    <source>
        <dbReference type="Proteomes" id="UP001431926"/>
    </source>
</evidence>
<sequence length="40" mass="4373">MRHRLVVITVLIAVGIVVIEADPVPWDVVLPVLISLALRS</sequence>
<accession>A0ABZ1ZGN0</accession>
<evidence type="ECO:0000313" key="1">
    <source>
        <dbReference type="EMBL" id="WUX36271.1"/>
    </source>
</evidence>
<dbReference type="EMBL" id="CP109491">
    <property type="protein sequence ID" value="WUX36271.1"/>
    <property type="molecule type" value="Genomic_DNA"/>
</dbReference>
<proteinExistence type="predicted"/>